<dbReference type="GO" id="GO:0071108">
    <property type="term" value="P:protein K48-linked deubiquitination"/>
    <property type="evidence" value="ECO:0007669"/>
    <property type="project" value="TreeGrafter"/>
</dbReference>
<dbReference type="Gene3D" id="1.20.1300.20">
    <property type="entry name" value="Peptidase C65 Otubain, subdomain 2"/>
    <property type="match status" value="1"/>
</dbReference>
<dbReference type="InterPro" id="IPR019400">
    <property type="entry name" value="Peptidase_C65_otubain"/>
</dbReference>
<evidence type="ECO:0000313" key="9">
    <source>
        <dbReference type="EMBL" id="KAG0262058.1"/>
    </source>
</evidence>
<evidence type="ECO:0000256" key="6">
    <source>
        <dbReference type="ARBA" id="ARBA00022807"/>
    </source>
</evidence>
<dbReference type="GO" id="GO:0004843">
    <property type="term" value="F:cysteine-type deubiquitinase activity"/>
    <property type="evidence" value="ECO:0007669"/>
    <property type="project" value="UniProtKB-EC"/>
</dbReference>
<keyword evidence="6" id="KW-0788">Thiol protease</keyword>
<keyword evidence="3" id="KW-0645">Protease</keyword>
<evidence type="ECO:0000256" key="3">
    <source>
        <dbReference type="ARBA" id="ARBA00022670"/>
    </source>
</evidence>
<keyword evidence="5" id="KW-0378">Hydrolase</keyword>
<evidence type="ECO:0000256" key="7">
    <source>
        <dbReference type="SAM" id="MobiDB-lite"/>
    </source>
</evidence>
<dbReference type="PANTHER" id="PTHR12931">
    <property type="entry name" value="UBIQUITIN THIOLESTERASE PROTEIN OTUB"/>
    <property type="match status" value="1"/>
</dbReference>
<reference evidence="9" key="1">
    <citation type="journal article" date="2020" name="Fungal Divers.">
        <title>Resolving the Mortierellaceae phylogeny through synthesis of multi-gene phylogenetics and phylogenomics.</title>
        <authorList>
            <person name="Vandepol N."/>
            <person name="Liber J."/>
            <person name="Desiro A."/>
            <person name="Na H."/>
            <person name="Kennedy M."/>
            <person name="Barry K."/>
            <person name="Grigoriev I.V."/>
            <person name="Miller A.N."/>
            <person name="O'Donnell K."/>
            <person name="Stajich J.E."/>
            <person name="Bonito G."/>
        </authorList>
    </citation>
    <scope>NUCLEOTIDE SEQUENCE</scope>
    <source>
        <strain evidence="9">BC1065</strain>
    </source>
</reference>
<dbReference type="Pfam" id="PF10275">
    <property type="entry name" value="Peptidase_C65"/>
    <property type="match status" value="1"/>
</dbReference>
<protein>
    <recommendedName>
        <fullName evidence="2">ubiquitinyl hydrolase 1</fullName>
        <ecNumber evidence="2">3.4.19.12</ecNumber>
    </recommendedName>
</protein>
<evidence type="ECO:0000313" key="10">
    <source>
        <dbReference type="Proteomes" id="UP000807716"/>
    </source>
</evidence>
<dbReference type="Proteomes" id="UP000807716">
    <property type="component" value="Unassembled WGS sequence"/>
</dbReference>
<evidence type="ECO:0000256" key="5">
    <source>
        <dbReference type="ARBA" id="ARBA00022801"/>
    </source>
</evidence>
<organism evidence="9 10">
    <name type="scientific">Actinomortierella ambigua</name>
    <dbReference type="NCBI Taxonomy" id="1343610"/>
    <lineage>
        <taxon>Eukaryota</taxon>
        <taxon>Fungi</taxon>
        <taxon>Fungi incertae sedis</taxon>
        <taxon>Mucoromycota</taxon>
        <taxon>Mortierellomycotina</taxon>
        <taxon>Mortierellomycetes</taxon>
        <taxon>Mortierellales</taxon>
        <taxon>Mortierellaceae</taxon>
        <taxon>Actinomortierella</taxon>
    </lineage>
</organism>
<dbReference type="PROSITE" id="PS50802">
    <property type="entry name" value="OTU"/>
    <property type="match status" value="1"/>
</dbReference>
<dbReference type="PANTHER" id="PTHR12931:SF15">
    <property type="entry name" value="UBIQUITIN THIOESTERASE OTUBAIN-LIKE"/>
    <property type="match status" value="1"/>
</dbReference>
<dbReference type="CDD" id="cd22749">
    <property type="entry name" value="Otubain_C65"/>
    <property type="match status" value="1"/>
</dbReference>
<evidence type="ECO:0000259" key="8">
    <source>
        <dbReference type="PROSITE" id="PS50802"/>
    </source>
</evidence>
<sequence>MNANQPQPSTNTTTDAAATVATATSTTVASQAQAQAQAPAPAPAAPAASTQPELTDEQILTQMQAIKDEEANAHPLVDEAIGMEELLKEYENGNPSFNLEDTHDRMRRSRGDALAFAWFERILLAPAKPELHQKALETMRESVNLLISAGFESMAYEDFYQVCIETLEALPTMVPEQLLKIFQTDELSNSIVMHFRLVASAYLKLHEAEYAPFLDFGQTMSDYCSMHVEAMGRESEEMMLIAMSKALHISVEVAYLSANDSEEVNFLPFLPDNPVYMPPLVLLYRPGHYDILYRKSHCLDGVV</sequence>
<dbReference type="InterPro" id="IPR003323">
    <property type="entry name" value="OTU_dom"/>
</dbReference>
<feature type="domain" description="OTU" evidence="8">
    <location>
        <begin position="179"/>
        <end position="295"/>
    </location>
</feature>
<comment type="caution">
    <text evidence="9">The sequence shown here is derived from an EMBL/GenBank/DDBJ whole genome shotgun (WGS) entry which is preliminary data.</text>
</comment>
<accession>A0A9P6QBK1</accession>
<dbReference type="OrthoDB" id="18915at2759"/>
<dbReference type="GO" id="GO:0006508">
    <property type="term" value="P:proteolysis"/>
    <property type="evidence" value="ECO:0007669"/>
    <property type="project" value="UniProtKB-KW"/>
</dbReference>
<dbReference type="SUPFAM" id="SSF54001">
    <property type="entry name" value="Cysteine proteinases"/>
    <property type="match status" value="1"/>
</dbReference>
<dbReference type="GO" id="GO:0043130">
    <property type="term" value="F:ubiquitin binding"/>
    <property type="evidence" value="ECO:0007669"/>
    <property type="project" value="TreeGrafter"/>
</dbReference>
<dbReference type="InterPro" id="IPR038765">
    <property type="entry name" value="Papain-like_cys_pep_sf"/>
</dbReference>
<keyword evidence="4" id="KW-0833">Ubl conjugation pathway</keyword>
<evidence type="ECO:0000256" key="4">
    <source>
        <dbReference type="ARBA" id="ARBA00022786"/>
    </source>
</evidence>
<feature type="compositionally biased region" description="Polar residues" evidence="7">
    <location>
        <begin position="1"/>
        <end position="11"/>
    </location>
</feature>
<feature type="region of interest" description="Disordered" evidence="7">
    <location>
        <begin position="1"/>
        <end position="52"/>
    </location>
</feature>
<dbReference type="AlphaFoldDB" id="A0A9P6QBK1"/>
<evidence type="ECO:0000256" key="1">
    <source>
        <dbReference type="ARBA" id="ARBA00000707"/>
    </source>
</evidence>
<dbReference type="InterPro" id="IPR042467">
    <property type="entry name" value="Peptidase_C65_otubain_sub2"/>
</dbReference>
<dbReference type="EC" id="3.4.19.12" evidence="2"/>
<dbReference type="Gene3D" id="3.30.200.60">
    <property type="entry name" value="Peptidase C65 Otubain, subdomain 1"/>
    <property type="match status" value="1"/>
</dbReference>
<dbReference type="GO" id="GO:0005634">
    <property type="term" value="C:nucleus"/>
    <property type="evidence" value="ECO:0007669"/>
    <property type="project" value="TreeGrafter"/>
</dbReference>
<comment type="catalytic activity">
    <reaction evidence="1">
        <text>Thiol-dependent hydrolysis of ester, thioester, amide, peptide and isopeptide bonds formed by the C-terminal Gly of ubiquitin (a 76-residue protein attached to proteins as an intracellular targeting signal).</text>
        <dbReference type="EC" id="3.4.19.12"/>
    </reaction>
</comment>
<keyword evidence="10" id="KW-1185">Reference proteome</keyword>
<gene>
    <name evidence="9" type="ORF">DFQ27_002558</name>
</gene>
<evidence type="ECO:0000256" key="2">
    <source>
        <dbReference type="ARBA" id="ARBA00012759"/>
    </source>
</evidence>
<dbReference type="EMBL" id="JAAAJB010000198">
    <property type="protein sequence ID" value="KAG0262058.1"/>
    <property type="molecule type" value="Genomic_DNA"/>
</dbReference>
<proteinExistence type="predicted"/>
<feature type="compositionally biased region" description="Low complexity" evidence="7">
    <location>
        <begin position="12"/>
        <end position="52"/>
    </location>
</feature>
<dbReference type="InterPro" id="IPR042468">
    <property type="entry name" value="Peptidase_C65_otubain_sub1"/>
</dbReference>
<name>A0A9P6QBK1_9FUNG</name>